<dbReference type="Gene3D" id="3.20.20.80">
    <property type="entry name" value="Glycosidases"/>
    <property type="match status" value="2"/>
</dbReference>
<sequence>MTLFSPFICLLLAYVVVGTHLTVQKYTPDWESLDKRPLPAWYDQAKVGIFLHWGVFSVPSYGTEWFWHRWVADKKKDFVDFMTKNYRPGFTYGDFAAQFTAEFYDPKYWAEIFKASGAKYVVLTTKHHEGFTLWPSKVSYNWNAMDVGPNRDLVGDLSTAVKDAGLHFGVYHSLYEWFNPYFLKDQANNFTTNEFTKIKTRPELEELVNTYKPDLIWSDGSGGAHPEYWEAQKFFAWLYNDSPVKDTIVVNDRWGSGTAGKHGDFFNYHDRYNPGVLQKHKWENAMTIDKHSWGYRRNAKSTDYLSTHDLLLTLAQTISCGGNILINIGPTHDGVIKPVFEDRLRDLGHWLSVNGEAIYESKPWKHQNDTTTKEYTPDWESLDKRPLPVWYDQAKVGIFLHWGVFSVPSYGTEWFWQRWKTEKKKDFVDFMTKNYRPGFTYGDFAAQFTAEFFDPAYWAEIFKASGAKYVVLTTKHHEGFTLWPSKVSYNWNAMDVGPNRDLVGDLSTAVKNAGLHFGVYHSLFEWFNPFYLKDQANNFTTNDFTKIKTRPELEELVNTYKPDLIWSDGDAGPAEYWESQKFLAWLYNDSPVKDTIVVNDRWGNGVSGKHGDFFNYADRYNPGVLLKHKWENAMTIDKQSWGYRRNAKSTDYLTTHDLLVELAQTISCGGNILINVGPTHDGVIKPVFEDRLRDLGHWLSVNGEAIYESKPWKHQNDTTTKEVWYVLTQIDINYN</sequence>
<comment type="similarity">
    <text evidence="2">Belongs to the glycosyl hydrolase 29 family.</text>
</comment>
<dbReference type="GO" id="GO:0004560">
    <property type="term" value="F:alpha-L-fucosidase activity"/>
    <property type="evidence" value="ECO:0007669"/>
    <property type="project" value="UniProtKB-EC"/>
</dbReference>
<dbReference type="GO" id="GO:0005764">
    <property type="term" value="C:lysosome"/>
    <property type="evidence" value="ECO:0007669"/>
    <property type="project" value="TreeGrafter"/>
</dbReference>
<evidence type="ECO:0000256" key="7">
    <source>
        <dbReference type="ARBA" id="ARBA00023295"/>
    </source>
</evidence>
<gene>
    <name evidence="12" type="ORF">ONB1V03_LOCUS6617</name>
</gene>
<dbReference type="InterPro" id="IPR017853">
    <property type="entry name" value="GH"/>
</dbReference>
<keyword evidence="4 10" id="KW-0732">Signal</keyword>
<feature type="domain" description="Glycoside hydrolase family 29 N-terminal" evidence="11">
    <location>
        <begin position="19"/>
        <end position="356"/>
    </location>
</feature>
<accession>A0A7R9LUE6</accession>
<keyword evidence="13" id="KW-1185">Reference proteome</keyword>
<dbReference type="InterPro" id="IPR057739">
    <property type="entry name" value="Glyco_hydro_29_N"/>
</dbReference>
<organism evidence="12">
    <name type="scientific">Oppiella nova</name>
    <dbReference type="NCBI Taxonomy" id="334625"/>
    <lineage>
        <taxon>Eukaryota</taxon>
        <taxon>Metazoa</taxon>
        <taxon>Ecdysozoa</taxon>
        <taxon>Arthropoda</taxon>
        <taxon>Chelicerata</taxon>
        <taxon>Arachnida</taxon>
        <taxon>Acari</taxon>
        <taxon>Acariformes</taxon>
        <taxon>Sarcoptiformes</taxon>
        <taxon>Oribatida</taxon>
        <taxon>Brachypylina</taxon>
        <taxon>Oppioidea</taxon>
        <taxon>Oppiidae</taxon>
        <taxon>Oppiella</taxon>
    </lineage>
</organism>
<protein>
    <recommendedName>
        <fullName evidence="8">Putative alpha-L-fucosidase</fullName>
        <ecNumber evidence="3">3.2.1.51</ecNumber>
    </recommendedName>
    <alternativeName>
        <fullName evidence="9">Alpha-L-fucoside fucohydrolase</fullName>
    </alternativeName>
</protein>
<dbReference type="GO" id="GO:0016139">
    <property type="term" value="P:glycoside catabolic process"/>
    <property type="evidence" value="ECO:0007669"/>
    <property type="project" value="TreeGrafter"/>
</dbReference>
<dbReference type="InterPro" id="IPR016286">
    <property type="entry name" value="FUC_metazoa-typ"/>
</dbReference>
<dbReference type="InterPro" id="IPR000933">
    <property type="entry name" value="Glyco_hydro_29"/>
</dbReference>
<dbReference type="EMBL" id="OC917861">
    <property type="protein sequence ID" value="CAD7648156.1"/>
    <property type="molecule type" value="Genomic_DNA"/>
</dbReference>
<feature type="signal peptide" evidence="10">
    <location>
        <begin position="1"/>
        <end position="18"/>
    </location>
</feature>
<name>A0A7R9LUE6_9ACAR</name>
<dbReference type="OrthoDB" id="6039950at2759"/>
<evidence type="ECO:0000256" key="9">
    <source>
        <dbReference type="ARBA" id="ARBA00081661"/>
    </source>
</evidence>
<dbReference type="PANTHER" id="PTHR10030">
    <property type="entry name" value="ALPHA-L-FUCOSIDASE"/>
    <property type="match status" value="1"/>
</dbReference>
<evidence type="ECO:0000256" key="3">
    <source>
        <dbReference type="ARBA" id="ARBA00012662"/>
    </source>
</evidence>
<dbReference type="FunFam" id="3.20.20.80:FF:000027">
    <property type="entry name" value="Alpha-L-fucosidase"/>
    <property type="match status" value="2"/>
</dbReference>
<evidence type="ECO:0000256" key="10">
    <source>
        <dbReference type="SAM" id="SignalP"/>
    </source>
</evidence>
<dbReference type="PANTHER" id="PTHR10030:SF37">
    <property type="entry name" value="ALPHA-L-FUCOSIDASE-RELATED"/>
    <property type="match status" value="1"/>
</dbReference>
<evidence type="ECO:0000256" key="5">
    <source>
        <dbReference type="ARBA" id="ARBA00022801"/>
    </source>
</evidence>
<proteinExistence type="inferred from homology"/>
<evidence type="ECO:0000313" key="12">
    <source>
        <dbReference type="EMBL" id="CAD7648156.1"/>
    </source>
</evidence>
<evidence type="ECO:0000259" key="11">
    <source>
        <dbReference type="Pfam" id="PF01120"/>
    </source>
</evidence>
<evidence type="ECO:0000256" key="4">
    <source>
        <dbReference type="ARBA" id="ARBA00022729"/>
    </source>
</evidence>
<dbReference type="EC" id="3.2.1.51" evidence="3"/>
<keyword evidence="6" id="KW-0325">Glycoprotein</keyword>
<dbReference type="GO" id="GO:0006004">
    <property type="term" value="P:fucose metabolic process"/>
    <property type="evidence" value="ECO:0007669"/>
    <property type="project" value="InterPro"/>
</dbReference>
<dbReference type="AlphaFoldDB" id="A0A7R9LUE6"/>
<evidence type="ECO:0000313" key="13">
    <source>
        <dbReference type="Proteomes" id="UP000728032"/>
    </source>
</evidence>
<dbReference type="EMBL" id="CAJPVJ010003036">
    <property type="protein sequence ID" value="CAG2167105.1"/>
    <property type="molecule type" value="Genomic_DNA"/>
</dbReference>
<keyword evidence="7" id="KW-0326">Glycosidase</keyword>
<reference evidence="12" key="1">
    <citation type="submission" date="2020-11" db="EMBL/GenBank/DDBJ databases">
        <authorList>
            <person name="Tran Van P."/>
        </authorList>
    </citation>
    <scope>NUCLEOTIDE SEQUENCE</scope>
</reference>
<comment type="function">
    <text evidence="1">Alpha-L-fucosidase is responsible for hydrolyzing the alpha-1,6-linked fucose joined to the reducing-end N-acetylglucosamine of the carbohydrate moieties of glycoproteins.</text>
</comment>
<feature type="domain" description="Glycoside hydrolase family 29 N-terminal" evidence="11">
    <location>
        <begin position="367"/>
        <end position="704"/>
    </location>
</feature>
<dbReference type="Pfam" id="PF01120">
    <property type="entry name" value="Alpha_L_fucos"/>
    <property type="match status" value="2"/>
</dbReference>
<dbReference type="SUPFAM" id="SSF51445">
    <property type="entry name" value="(Trans)glycosidases"/>
    <property type="match status" value="2"/>
</dbReference>
<dbReference type="SMART" id="SM00812">
    <property type="entry name" value="Alpha_L_fucos"/>
    <property type="match status" value="2"/>
</dbReference>
<feature type="chain" id="PRO_5035592502" description="Putative alpha-L-fucosidase" evidence="10">
    <location>
        <begin position="19"/>
        <end position="735"/>
    </location>
</feature>
<dbReference type="Proteomes" id="UP000728032">
    <property type="component" value="Unassembled WGS sequence"/>
</dbReference>
<evidence type="ECO:0000256" key="2">
    <source>
        <dbReference type="ARBA" id="ARBA00007951"/>
    </source>
</evidence>
<keyword evidence="5" id="KW-0378">Hydrolase</keyword>
<evidence type="ECO:0000256" key="8">
    <source>
        <dbReference type="ARBA" id="ARBA00074133"/>
    </source>
</evidence>
<evidence type="ECO:0000256" key="6">
    <source>
        <dbReference type="ARBA" id="ARBA00023180"/>
    </source>
</evidence>
<evidence type="ECO:0000256" key="1">
    <source>
        <dbReference type="ARBA" id="ARBA00004071"/>
    </source>
</evidence>
<dbReference type="PRINTS" id="PR00741">
    <property type="entry name" value="GLHYDRLASE29"/>
</dbReference>